<organism evidence="2 3">
    <name type="scientific">Phanerochaete sordida</name>
    <dbReference type="NCBI Taxonomy" id="48140"/>
    <lineage>
        <taxon>Eukaryota</taxon>
        <taxon>Fungi</taxon>
        <taxon>Dikarya</taxon>
        <taxon>Basidiomycota</taxon>
        <taxon>Agaricomycotina</taxon>
        <taxon>Agaricomycetes</taxon>
        <taxon>Polyporales</taxon>
        <taxon>Phanerochaetaceae</taxon>
        <taxon>Phanerochaete</taxon>
    </lineage>
</organism>
<accession>A0A9P3LIS0</accession>
<sequence>METPPSWLFGPNHHLLMFASYAACLCLHVPTVECARLAKGRTWLDTPVFNMNTYAGATHFALL</sequence>
<feature type="chain" id="PRO_5040308980" evidence="1">
    <location>
        <begin position="35"/>
        <end position="63"/>
    </location>
</feature>
<keyword evidence="3" id="KW-1185">Reference proteome</keyword>
<protein>
    <submittedName>
        <fullName evidence="2">Uncharacterized protein</fullName>
    </submittedName>
</protein>
<proteinExistence type="predicted"/>
<evidence type="ECO:0000313" key="2">
    <source>
        <dbReference type="EMBL" id="GJE95964.1"/>
    </source>
</evidence>
<reference evidence="2 3" key="1">
    <citation type="submission" date="2021-08" db="EMBL/GenBank/DDBJ databases">
        <title>Draft Genome Sequence of Phanerochaete sordida strain YK-624.</title>
        <authorList>
            <person name="Mori T."/>
            <person name="Dohra H."/>
            <person name="Suzuki T."/>
            <person name="Kawagishi H."/>
            <person name="Hirai H."/>
        </authorList>
    </citation>
    <scope>NUCLEOTIDE SEQUENCE [LARGE SCALE GENOMIC DNA]</scope>
    <source>
        <strain evidence="2 3">YK-624</strain>
    </source>
</reference>
<dbReference type="AlphaFoldDB" id="A0A9P3LIS0"/>
<dbReference type="EMBL" id="BPQB01000054">
    <property type="protein sequence ID" value="GJE95964.1"/>
    <property type="molecule type" value="Genomic_DNA"/>
</dbReference>
<evidence type="ECO:0000256" key="1">
    <source>
        <dbReference type="SAM" id="SignalP"/>
    </source>
</evidence>
<name>A0A9P3LIS0_9APHY</name>
<gene>
    <name evidence="2" type="ORF">PsYK624_121570</name>
</gene>
<evidence type="ECO:0000313" key="3">
    <source>
        <dbReference type="Proteomes" id="UP000703269"/>
    </source>
</evidence>
<feature type="signal peptide" evidence="1">
    <location>
        <begin position="1"/>
        <end position="34"/>
    </location>
</feature>
<dbReference type="Proteomes" id="UP000703269">
    <property type="component" value="Unassembled WGS sequence"/>
</dbReference>
<keyword evidence="1" id="KW-0732">Signal</keyword>
<comment type="caution">
    <text evidence="2">The sequence shown here is derived from an EMBL/GenBank/DDBJ whole genome shotgun (WGS) entry which is preliminary data.</text>
</comment>